<dbReference type="Gene3D" id="1.20.1460.10">
    <property type="entry name" value="subunit c (vma5p) of the yeast v-atpase, domain 2"/>
    <property type="match status" value="1"/>
</dbReference>
<comment type="function">
    <text evidence="6">Subunit of the V1 complex of vacuolar(H+)-ATPase (V-ATPase), a multisubunit enzyme composed of a peripheral complex (V1) that hydrolyzes ATP and a membrane integral complex (V0) that translocates protons. V-ATPase is responsible for acidifying and maintaining the pH of intracellular compartments and in some cell types, is targeted to the plasma membrane, where it is responsible for acidifying the extracellular environment. Subunit C is necessary for the assembly of the catalytic sector of the enzyme and is likely to have a specific function in its catalytic activity.</text>
</comment>
<evidence type="ECO:0000256" key="2">
    <source>
        <dbReference type="ARBA" id="ARBA00022448"/>
    </source>
</evidence>
<keyword evidence="9" id="KW-1185">Reference proteome</keyword>
<comment type="subunit">
    <text evidence="6">V-ATPase is a heteromultimeric enzyme composed of a peripheral catalytic V1 complex (components A to H) attached to an integral membrane V0 proton pore complex.</text>
</comment>
<dbReference type="EMBL" id="MU620990">
    <property type="protein sequence ID" value="KAI8575255.1"/>
    <property type="molecule type" value="Genomic_DNA"/>
</dbReference>
<dbReference type="GO" id="GO:0000221">
    <property type="term" value="C:vacuolar proton-transporting V-type ATPase, V1 domain"/>
    <property type="evidence" value="ECO:0007669"/>
    <property type="project" value="TreeGrafter"/>
</dbReference>
<dbReference type="Gene3D" id="3.30.70.1180">
    <property type="entry name" value="Vacuolar atp synthase subunit c, domain 1"/>
    <property type="match status" value="1"/>
</dbReference>
<gene>
    <name evidence="8" type="ORF">K450DRAFT_262665</name>
</gene>
<evidence type="ECO:0000313" key="8">
    <source>
        <dbReference type="EMBL" id="KAI8575255.1"/>
    </source>
</evidence>
<dbReference type="CDD" id="cd14785">
    <property type="entry name" value="V-ATPase_C"/>
    <property type="match status" value="1"/>
</dbReference>
<dbReference type="PANTHER" id="PTHR10137">
    <property type="entry name" value="V-TYPE PROTON ATPASE SUBUNIT C"/>
    <property type="match status" value="1"/>
</dbReference>
<organism evidence="8 9">
    <name type="scientific">Umbelopsis ramanniana AG</name>
    <dbReference type="NCBI Taxonomy" id="1314678"/>
    <lineage>
        <taxon>Eukaryota</taxon>
        <taxon>Fungi</taxon>
        <taxon>Fungi incertae sedis</taxon>
        <taxon>Mucoromycota</taxon>
        <taxon>Mucoromycotina</taxon>
        <taxon>Umbelopsidomycetes</taxon>
        <taxon>Umbelopsidales</taxon>
        <taxon>Umbelopsidaceae</taxon>
        <taxon>Umbelopsis</taxon>
    </lineage>
</organism>
<evidence type="ECO:0000256" key="6">
    <source>
        <dbReference type="RuleBase" id="RU364010"/>
    </source>
</evidence>
<evidence type="ECO:0000256" key="7">
    <source>
        <dbReference type="SAM" id="Coils"/>
    </source>
</evidence>
<proteinExistence type="inferred from homology"/>
<dbReference type="GO" id="GO:0046961">
    <property type="term" value="F:proton-transporting ATPase activity, rotational mechanism"/>
    <property type="evidence" value="ECO:0007669"/>
    <property type="project" value="InterPro"/>
</dbReference>
<accession>A0AAD5E2G4</accession>
<name>A0AAD5E2G4_UMBRA</name>
<dbReference type="Gene3D" id="3.30.70.100">
    <property type="match status" value="1"/>
</dbReference>
<evidence type="ECO:0000256" key="5">
    <source>
        <dbReference type="ARBA" id="ARBA00053565"/>
    </source>
</evidence>
<dbReference type="PANTHER" id="PTHR10137:SF0">
    <property type="entry name" value="V-TYPE PROTON ATPASE SUBUNIT C"/>
    <property type="match status" value="1"/>
</dbReference>
<keyword evidence="2 6" id="KW-0813">Transport</keyword>
<dbReference type="FunFam" id="3.30.70.100:FF:000002">
    <property type="entry name" value="V-type proton ATPase subunit C"/>
    <property type="match status" value="1"/>
</dbReference>
<evidence type="ECO:0000313" key="9">
    <source>
        <dbReference type="Proteomes" id="UP001206595"/>
    </source>
</evidence>
<reference evidence="8" key="1">
    <citation type="submission" date="2021-06" db="EMBL/GenBank/DDBJ databases">
        <authorList>
            <consortium name="DOE Joint Genome Institute"/>
            <person name="Mondo S.J."/>
            <person name="Amses K.R."/>
            <person name="Simmons D.R."/>
            <person name="Longcore J.E."/>
            <person name="Seto K."/>
            <person name="Alves G.H."/>
            <person name="Bonds A.E."/>
            <person name="Quandt C.A."/>
            <person name="Davis W.J."/>
            <person name="Chang Y."/>
            <person name="Letcher P.M."/>
            <person name="Powell M.J."/>
            <person name="Kuo A."/>
            <person name="Labutti K."/>
            <person name="Pangilinan J."/>
            <person name="Andreopoulos W."/>
            <person name="Tritt A."/>
            <person name="Riley R."/>
            <person name="Hundley H."/>
            <person name="Johnson J."/>
            <person name="Lipzen A."/>
            <person name="Barry K."/>
            <person name="Berbee M.L."/>
            <person name="Buchler N.E."/>
            <person name="Grigoriev I.V."/>
            <person name="Spatafora J.W."/>
            <person name="Stajich J.E."/>
            <person name="James T.Y."/>
        </authorList>
    </citation>
    <scope>NUCLEOTIDE SEQUENCE</scope>
    <source>
        <strain evidence="8">AG</strain>
    </source>
</reference>
<evidence type="ECO:0000256" key="3">
    <source>
        <dbReference type="ARBA" id="ARBA00022781"/>
    </source>
</evidence>
<feature type="coiled-coil region" evidence="7">
    <location>
        <begin position="244"/>
        <end position="271"/>
    </location>
</feature>
<evidence type="ECO:0000256" key="1">
    <source>
        <dbReference type="ARBA" id="ARBA00006138"/>
    </source>
</evidence>
<keyword evidence="3 6" id="KW-0375">Hydrogen ion transport</keyword>
<dbReference type="InterPro" id="IPR004907">
    <property type="entry name" value="ATPase_V1-cplx_csu"/>
</dbReference>
<keyword evidence="4 6" id="KW-0406">Ion transport</keyword>
<dbReference type="SUPFAM" id="SSF118203">
    <property type="entry name" value="Vacuolar ATP synthase subunit C"/>
    <property type="match status" value="1"/>
</dbReference>
<dbReference type="Proteomes" id="UP001206595">
    <property type="component" value="Unassembled WGS sequence"/>
</dbReference>
<evidence type="ECO:0000256" key="4">
    <source>
        <dbReference type="ARBA" id="ARBA00023065"/>
    </source>
</evidence>
<dbReference type="GeneID" id="75917857"/>
<dbReference type="RefSeq" id="XP_051440259.1">
    <property type="nucleotide sequence ID" value="XM_051592515.1"/>
</dbReference>
<protein>
    <recommendedName>
        <fullName evidence="6">V-type proton ATPase subunit C</fullName>
    </recommendedName>
</protein>
<comment type="caution">
    <text evidence="8">The sequence shown here is derived from an EMBL/GenBank/DDBJ whole genome shotgun (WGS) entry which is preliminary data.</text>
</comment>
<comment type="similarity">
    <text evidence="1 6">Belongs to the V-ATPase C subunit family.</text>
</comment>
<dbReference type="InterPro" id="IPR036132">
    <property type="entry name" value="Vac_ATP_synth_c_sf"/>
</dbReference>
<reference evidence="8" key="2">
    <citation type="journal article" date="2022" name="Proc. Natl. Acad. Sci. U.S.A.">
        <title>Diploid-dominant life cycles characterize the early evolution of Fungi.</title>
        <authorList>
            <person name="Amses K.R."/>
            <person name="Simmons D.R."/>
            <person name="Longcore J.E."/>
            <person name="Mondo S.J."/>
            <person name="Seto K."/>
            <person name="Jeronimo G.H."/>
            <person name="Bonds A.E."/>
            <person name="Quandt C.A."/>
            <person name="Davis W.J."/>
            <person name="Chang Y."/>
            <person name="Federici B.A."/>
            <person name="Kuo A."/>
            <person name="LaButti K."/>
            <person name="Pangilinan J."/>
            <person name="Andreopoulos W."/>
            <person name="Tritt A."/>
            <person name="Riley R."/>
            <person name="Hundley H."/>
            <person name="Johnson J."/>
            <person name="Lipzen A."/>
            <person name="Barry K."/>
            <person name="Lang B.F."/>
            <person name="Cuomo C.A."/>
            <person name="Buchler N.E."/>
            <person name="Grigoriev I.V."/>
            <person name="Spatafora J.W."/>
            <person name="Stajich J.E."/>
            <person name="James T.Y."/>
        </authorList>
    </citation>
    <scope>NUCLEOTIDE SEQUENCE</scope>
    <source>
        <strain evidence="8">AG</strain>
    </source>
</reference>
<keyword evidence="7" id="KW-0175">Coiled coil</keyword>
<comment type="function">
    <text evidence="5">Subunit of the V1 complex of vacuolar(H+)-ATPase (V-ATPase), a multisubunit enzyme composed of a peripheral complex (V1) that hydrolyzes ATP and a membrane integral complex (V0) that translocates protons. V-ATPase is responsible for acidifying and maintaining the pH of intracellular compartments. Subunit C is necessary for the assembly of the catalytic sector of the enzyme and is likely to have a specific function in its catalytic activity. Reversibly leaves the enzyme after glucose depletion, causing the catalytic subcomplex V1 to detach from the V0 section.</text>
</comment>
<dbReference type="AlphaFoldDB" id="A0AAD5E2G4"/>
<sequence>MDYHLVSVPASGNRQNTFQNLKGKLAEFANTYSFSIPEFKIGTLDALVLLSDELVKYDITFEQSVNKIVDLMRTLLKDQQNELASCLKVNDKDVDAYVKSFQWNTMKYRTDKSLQETTELLHQDMVSADNVLKNKMNSYTQTKSALQALQRKETGNLSVKNLNGIVKKEHCVLNSDYLTTLVVAVPKSLVKRWYSTYETLTQMIVPRSSVKVAEDDEYALFTVTLFQRVAEEFTHKAREERFIVRDFQYDENAMEKQKKEAEETITSEREQQQIIIRLAKTNFSEVFSSWVHLKALRIFVESVLRYGLPPDFTSVVIEPKPKCQSKVEDSLMAQYGHLGGVYGQRSKKNEARDEHLDHEFQNVNDSSYKPWVQFDLHFDPFRK</sequence>
<dbReference type="Pfam" id="PF03223">
    <property type="entry name" value="V-ATPase_C"/>
    <property type="match status" value="1"/>
</dbReference>